<organism evidence="2 3">
    <name type="scientific">Rhizophlyctis rosea</name>
    <dbReference type="NCBI Taxonomy" id="64517"/>
    <lineage>
        <taxon>Eukaryota</taxon>
        <taxon>Fungi</taxon>
        <taxon>Fungi incertae sedis</taxon>
        <taxon>Chytridiomycota</taxon>
        <taxon>Chytridiomycota incertae sedis</taxon>
        <taxon>Chytridiomycetes</taxon>
        <taxon>Rhizophlyctidales</taxon>
        <taxon>Rhizophlyctidaceae</taxon>
        <taxon>Rhizophlyctis</taxon>
    </lineage>
</organism>
<dbReference type="InterPro" id="IPR008011">
    <property type="entry name" value="Complex1_LYR_dom"/>
</dbReference>
<proteinExistence type="predicted"/>
<name>A0AAD5SK23_9FUNG</name>
<dbReference type="EMBL" id="JADGJD010000010">
    <property type="protein sequence ID" value="KAJ3057133.1"/>
    <property type="molecule type" value="Genomic_DNA"/>
</dbReference>
<dbReference type="Pfam" id="PF05347">
    <property type="entry name" value="Complex1_LYR"/>
    <property type="match status" value="1"/>
</dbReference>
<dbReference type="InterPro" id="IPR045297">
    <property type="entry name" value="Complex1_LYR_LYRM4"/>
</dbReference>
<gene>
    <name evidence="2" type="ORF">HK097_000061</name>
</gene>
<reference evidence="2" key="1">
    <citation type="submission" date="2020-05" db="EMBL/GenBank/DDBJ databases">
        <title>Phylogenomic resolution of chytrid fungi.</title>
        <authorList>
            <person name="Stajich J.E."/>
            <person name="Amses K."/>
            <person name="Simmons R."/>
            <person name="Seto K."/>
            <person name="Myers J."/>
            <person name="Bonds A."/>
            <person name="Quandt C.A."/>
            <person name="Barry K."/>
            <person name="Liu P."/>
            <person name="Grigoriev I."/>
            <person name="Longcore J.E."/>
            <person name="James T.Y."/>
        </authorList>
    </citation>
    <scope>NUCLEOTIDE SEQUENCE</scope>
    <source>
        <strain evidence="2">JEL0318</strain>
    </source>
</reference>
<keyword evidence="3" id="KW-1185">Reference proteome</keyword>
<dbReference type="PANTHER" id="PTHR47158:SF1">
    <property type="entry name" value="OS08G0239000 PROTEIN"/>
    <property type="match status" value="1"/>
</dbReference>
<dbReference type="AlphaFoldDB" id="A0AAD5SK23"/>
<dbReference type="GO" id="GO:0016226">
    <property type="term" value="P:iron-sulfur cluster assembly"/>
    <property type="evidence" value="ECO:0007669"/>
    <property type="project" value="InterPro"/>
</dbReference>
<dbReference type="CDD" id="cd20264">
    <property type="entry name" value="Complex1_LYR_LYRM4"/>
    <property type="match status" value="1"/>
</dbReference>
<accession>A0AAD5SK23</accession>
<evidence type="ECO:0000259" key="1">
    <source>
        <dbReference type="Pfam" id="PF05347"/>
    </source>
</evidence>
<comment type="caution">
    <text evidence="2">The sequence shown here is derived from an EMBL/GenBank/DDBJ whole genome shotgun (WGS) entry which is preliminary data.</text>
</comment>
<sequence>MFRPSIPTISSRTLSTIALPTIRCPHLLHLTSSPYSTSAQPTRTEALSLYRSLLRASRLFETYNYREYVRRRAKDAFKQHAAETDIQTIKELLSKGKKDLKVAERQGWINRQYATGEKTVVELEGRSH</sequence>
<dbReference type="PANTHER" id="PTHR47158">
    <property type="entry name" value="OS08G0239000 PROTEIN"/>
    <property type="match status" value="1"/>
</dbReference>
<feature type="domain" description="Complex 1 LYR protein" evidence="1">
    <location>
        <begin position="45"/>
        <end position="102"/>
    </location>
</feature>
<dbReference type="Proteomes" id="UP001212841">
    <property type="component" value="Unassembled WGS sequence"/>
</dbReference>
<protein>
    <recommendedName>
        <fullName evidence="1">Complex 1 LYR protein domain-containing protein</fullName>
    </recommendedName>
</protein>
<evidence type="ECO:0000313" key="2">
    <source>
        <dbReference type="EMBL" id="KAJ3057133.1"/>
    </source>
</evidence>
<evidence type="ECO:0000313" key="3">
    <source>
        <dbReference type="Proteomes" id="UP001212841"/>
    </source>
</evidence>